<dbReference type="Proteomes" id="UP000019150">
    <property type="component" value="Chromosome"/>
</dbReference>
<evidence type="ECO:0000313" key="1">
    <source>
        <dbReference type="EMBL" id="AHH19154.1"/>
    </source>
</evidence>
<keyword evidence="2" id="KW-1185">Reference proteome</keyword>
<dbReference type="KEGG" id="nno:NONO_c43700"/>
<protein>
    <recommendedName>
        <fullName evidence="3">Anti-sigma factor</fullName>
    </recommendedName>
</protein>
<dbReference type="HOGENOM" id="CLU_116681_1_0_11"/>
<dbReference type="AlphaFoldDB" id="W5TJ10"/>
<dbReference type="STRING" id="1415166.NONO_c43700"/>
<evidence type="ECO:0008006" key="3">
    <source>
        <dbReference type="Google" id="ProtNLM"/>
    </source>
</evidence>
<proteinExistence type="predicted"/>
<dbReference type="InterPro" id="IPR036890">
    <property type="entry name" value="HATPase_C_sf"/>
</dbReference>
<organism evidence="1 2">
    <name type="scientific">Nocardia nova SH22a</name>
    <dbReference type="NCBI Taxonomy" id="1415166"/>
    <lineage>
        <taxon>Bacteria</taxon>
        <taxon>Bacillati</taxon>
        <taxon>Actinomycetota</taxon>
        <taxon>Actinomycetes</taxon>
        <taxon>Mycobacteriales</taxon>
        <taxon>Nocardiaceae</taxon>
        <taxon>Nocardia</taxon>
    </lineage>
</organism>
<dbReference type="EMBL" id="CP006850">
    <property type="protein sequence ID" value="AHH19154.1"/>
    <property type="molecule type" value="Genomic_DNA"/>
</dbReference>
<gene>
    <name evidence="1" type="ORF">NONO_c43700</name>
</gene>
<sequence length="128" mass="13578">MGVRVPADHRHLTMLRGITETALLLAEFALDEVTDLQVAIDEVVTGLVDAAIDGSTIACDLTVDRGRVAVCVSGTAGTRDVIDRNGLGWHVIRTITGTPIANIGGFDIMSGGYPVSVEFVRETGDRSR</sequence>
<dbReference type="Gene3D" id="3.30.565.10">
    <property type="entry name" value="Histidine kinase-like ATPase, C-terminal domain"/>
    <property type="match status" value="1"/>
</dbReference>
<dbReference type="PATRIC" id="fig|1415166.3.peg.4485"/>
<accession>W5TJ10</accession>
<reference evidence="1 2" key="1">
    <citation type="journal article" date="2014" name="Appl. Environ. Microbiol.">
        <title>Insights into the Microbial Degradation of Rubber and Gutta-Percha by Analysis of the Complete Genome of Nocardia nova SH22a.</title>
        <authorList>
            <person name="Luo Q."/>
            <person name="Hiessl S."/>
            <person name="Poehlein A."/>
            <person name="Daniel R."/>
            <person name="Steinbuchel A."/>
        </authorList>
    </citation>
    <scope>NUCLEOTIDE SEQUENCE [LARGE SCALE GENOMIC DNA]</scope>
    <source>
        <strain evidence="1">SH22a</strain>
    </source>
</reference>
<name>W5TJ10_9NOCA</name>
<dbReference type="OrthoDB" id="3694612at2"/>
<evidence type="ECO:0000313" key="2">
    <source>
        <dbReference type="Proteomes" id="UP000019150"/>
    </source>
</evidence>
<dbReference type="eggNOG" id="COG2172">
    <property type="taxonomic scope" value="Bacteria"/>
</dbReference>